<accession>A0ABD5V7I3</accession>
<dbReference type="InterPro" id="IPR012340">
    <property type="entry name" value="NA-bd_OB-fold"/>
</dbReference>
<gene>
    <name evidence="3" type="ORF">ACFQGB_01470</name>
</gene>
<sequence length="226" mass="23705">MADPLLGVGLPLLLVLAGAGLMLAEAVIPGAQFVVVGVALFLAGLVGILLGGAFTSVVALSLMTVAFGVFAYFAFREMDLYNGPDRGQTTDSDDLSGVTAIVTEKITARGGAVRLSEGGGFDPNYRARSEHGDIEEGTEVIVTDPGGGNVLTVESLDVVREDSIDRELARGREEAARSNDESEETSREEAGDEASDEPESSSSEGARSESSRDRDESETETETERA</sequence>
<feature type="region of interest" description="Disordered" evidence="1">
    <location>
        <begin position="167"/>
        <end position="226"/>
    </location>
</feature>
<feature type="compositionally biased region" description="Basic and acidic residues" evidence="1">
    <location>
        <begin position="167"/>
        <end position="189"/>
    </location>
</feature>
<keyword evidence="2" id="KW-1133">Transmembrane helix</keyword>
<proteinExistence type="predicted"/>
<evidence type="ECO:0000313" key="3">
    <source>
        <dbReference type="EMBL" id="MFC6951520.1"/>
    </source>
</evidence>
<dbReference type="EMBL" id="JBHSXN010000001">
    <property type="protein sequence ID" value="MFC6951520.1"/>
    <property type="molecule type" value="Genomic_DNA"/>
</dbReference>
<dbReference type="Gene3D" id="2.40.50.140">
    <property type="entry name" value="Nucleic acid-binding proteins"/>
    <property type="match status" value="1"/>
</dbReference>
<feature type="region of interest" description="Disordered" evidence="1">
    <location>
        <begin position="119"/>
        <end position="138"/>
    </location>
</feature>
<evidence type="ECO:0000313" key="4">
    <source>
        <dbReference type="Proteomes" id="UP001596395"/>
    </source>
</evidence>
<organism evidence="3 4">
    <name type="scientific">Halorubellus litoreus</name>
    <dbReference type="NCBI Taxonomy" id="755308"/>
    <lineage>
        <taxon>Archaea</taxon>
        <taxon>Methanobacteriati</taxon>
        <taxon>Methanobacteriota</taxon>
        <taxon>Stenosarchaea group</taxon>
        <taxon>Halobacteria</taxon>
        <taxon>Halobacteriales</taxon>
        <taxon>Halorubellaceae</taxon>
        <taxon>Halorubellus</taxon>
    </lineage>
</organism>
<feature type="compositionally biased region" description="Basic and acidic residues" evidence="1">
    <location>
        <begin position="125"/>
        <end position="134"/>
    </location>
</feature>
<dbReference type="InterPro" id="IPR052165">
    <property type="entry name" value="Membrane_assoc_protease"/>
</dbReference>
<name>A0ABD5V7I3_9EURY</name>
<dbReference type="AlphaFoldDB" id="A0ABD5V7I3"/>
<keyword evidence="2" id="KW-0472">Membrane</keyword>
<dbReference type="PANTHER" id="PTHR33507:SF3">
    <property type="entry name" value="INNER MEMBRANE PROTEIN YBBJ"/>
    <property type="match status" value="1"/>
</dbReference>
<feature type="compositionally biased region" description="Acidic residues" evidence="1">
    <location>
        <begin position="190"/>
        <end position="199"/>
    </location>
</feature>
<dbReference type="PANTHER" id="PTHR33507">
    <property type="entry name" value="INNER MEMBRANE PROTEIN YBBJ"/>
    <property type="match status" value="1"/>
</dbReference>
<protein>
    <submittedName>
        <fullName evidence="3">NfeD family protein</fullName>
    </submittedName>
</protein>
<keyword evidence="4" id="KW-1185">Reference proteome</keyword>
<evidence type="ECO:0000256" key="2">
    <source>
        <dbReference type="SAM" id="Phobius"/>
    </source>
</evidence>
<reference evidence="3 4" key="1">
    <citation type="journal article" date="2019" name="Int. J. Syst. Evol. Microbiol.">
        <title>The Global Catalogue of Microorganisms (GCM) 10K type strain sequencing project: providing services to taxonomists for standard genome sequencing and annotation.</title>
        <authorList>
            <consortium name="The Broad Institute Genomics Platform"/>
            <consortium name="The Broad Institute Genome Sequencing Center for Infectious Disease"/>
            <person name="Wu L."/>
            <person name="Ma J."/>
        </authorList>
    </citation>
    <scope>NUCLEOTIDE SEQUENCE [LARGE SCALE GENOMIC DNA]</scope>
    <source>
        <strain evidence="3 4">GX26</strain>
    </source>
</reference>
<dbReference type="Proteomes" id="UP001596395">
    <property type="component" value="Unassembled WGS sequence"/>
</dbReference>
<dbReference type="RefSeq" id="WP_336348551.1">
    <property type="nucleotide sequence ID" value="NZ_JAZAQL010000001.1"/>
</dbReference>
<feature type="transmembrane region" description="Helical" evidence="2">
    <location>
        <begin position="57"/>
        <end position="75"/>
    </location>
</feature>
<comment type="caution">
    <text evidence="3">The sequence shown here is derived from an EMBL/GenBank/DDBJ whole genome shotgun (WGS) entry which is preliminary data.</text>
</comment>
<feature type="compositionally biased region" description="Acidic residues" evidence="1">
    <location>
        <begin position="216"/>
        <end position="226"/>
    </location>
</feature>
<feature type="compositionally biased region" description="Basic and acidic residues" evidence="1">
    <location>
        <begin position="206"/>
        <end position="215"/>
    </location>
</feature>
<keyword evidence="2" id="KW-0812">Transmembrane</keyword>
<evidence type="ECO:0000256" key="1">
    <source>
        <dbReference type="SAM" id="MobiDB-lite"/>
    </source>
</evidence>
<feature type="transmembrane region" description="Helical" evidence="2">
    <location>
        <begin position="34"/>
        <end position="50"/>
    </location>
</feature>